<feature type="region of interest" description="Disordered" evidence="1">
    <location>
        <begin position="1"/>
        <end position="76"/>
    </location>
</feature>
<evidence type="ECO:0000313" key="3">
    <source>
        <dbReference type="Proteomes" id="UP000789508"/>
    </source>
</evidence>
<feature type="compositionally biased region" description="Polar residues" evidence="1">
    <location>
        <begin position="39"/>
        <end position="76"/>
    </location>
</feature>
<keyword evidence="3" id="KW-1185">Reference proteome</keyword>
<reference evidence="2" key="1">
    <citation type="submission" date="2021-06" db="EMBL/GenBank/DDBJ databases">
        <authorList>
            <person name="Kallberg Y."/>
            <person name="Tangrot J."/>
            <person name="Rosling A."/>
        </authorList>
    </citation>
    <scope>NUCLEOTIDE SEQUENCE</scope>
    <source>
        <strain evidence="2">FL130A</strain>
    </source>
</reference>
<feature type="compositionally biased region" description="Polar residues" evidence="1">
    <location>
        <begin position="22"/>
        <end position="32"/>
    </location>
</feature>
<name>A0A9N8W8P7_9GLOM</name>
<proteinExistence type="predicted"/>
<evidence type="ECO:0000256" key="1">
    <source>
        <dbReference type="SAM" id="MobiDB-lite"/>
    </source>
</evidence>
<evidence type="ECO:0000313" key="2">
    <source>
        <dbReference type="EMBL" id="CAG8481276.1"/>
    </source>
</evidence>
<comment type="caution">
    <text evidence="2">The sequence shown here is derived from an EMBL/GenBank/DDBJ whole genome shotgun (WGS) entry which is preliminary data.</text>
</comment>
<accession>A0A9N8W8P7</accession>
<feature type="non-terminal residue" evidence="2">
    <location>
        <position position="76"/>
    </location>
</feature>
<gene>
    <name evidence="2" type="ORF">ALEPTO_LOCUS2499</name>
</gene>
<protein>
    <submittedName>
        <fullName evidence="2">7795_t:CDS:1</fullName>
    </submittedName>
</protein>
<dbReference type="Proteomes" id="UP000789508">
    <property type="component" value="Unassembled WGS sequence"/>
</dbReference>
<sequence length="76" mass="8236">MDKKTNNQKPTNNLTLPKPAQNEISLLTTSLVKSRDSNGSKGRSVESITATTPIRIASSSQPQKQDVTSNDLIKDP</sequence>
<organism evidence="2 3">
    <name type="scientific">Ambispora leptoticha</name>
    <dbReference type="NCBI Taxonomy" id="144679"/>
    <lineage>
        <taxon>Eukaryota</taxon>
        <taxon>Fungi</taxon>
        <taxon>Fungi incertae sedis</taxon>
        <taxon>Mucoromycota</taxon>
        <taxon>Glomeromycotina</taxon>
        <taxon>Glomeromycetes</taxon>
        <taxon>Archaeosporales</taxon>
        <taxon>Ambisporaceae</taxon>
        <taxon>Ambispora</taxon>
    </lineage>
</organism>
<dbReference type="EMBL" id="CAJVPS010000373">
    <property type="protein sequence ID" value="CAG8481276.1"/>
    <property type="molecule type" value="Genomic_DNA"/>
</dbReference>
<dbReference type="AlphaFoldDB" id="A0A9N8W8P7"/>